<evidence type="ECO:0000313" key="2">
    <source>
        <dbReference type="Proteomes" id="UP000245956"/>
    </source>
</evidence>
<comment type="caution">
    <text evidence="1">The sequence shown here is derived from an EMBL/GenBank/DDBJ whole genome shotgun (WGS) entry which is preliminary data.</text>
</comment>
<protein>
    <submittedName>
        <fullName evidence="1">Uncharacterized protein</fullName>
    </submittedName>
</protein>
<gene>
    <name evidence="1" type="ORF">PCL_01015</name>
</gene>
<dbReference type="AlphaFoldDB" id="A0A2U3E4D8"/>
<reference evidence="1 2" key="1">
    <citation type="journal article" date="2016" name="Front. Microbiol.">
        <title>Genome and transcriptome sequences reveal the specific parasitism of the nematophagous Purpureocillium lilacinum 36-1.</title>
        <authorList>
            <person name="Xie J."/>
            <person name="Li S."/>
            <person name="Mo C."/>
            <person name="Xiao X."/>
            <person name="Peng D."/>
            <person name="Wang G."/>
            <person name="Xiao Y."/>
        </authorList>
    </citation>
    <scope>NUCLEOTIDE SEQUENCE [LARGE SCALE GENOMIC DNA]</scope>
    <source>
        <strain evidence="1 2">36-1</strain>
    </source>
</reference>
<sequence length="351" mass="37421">MSTAYARGGRRMGSKTSDMLDTIAVCFTTVYLVRTSPGDDGGVAVWVLIEDDENAVSSCLGGGEGVAMMGTDDSRSESSWGVGDSPCFWSMCSCNSRTAITWSDLPPLPRLPPLLPSIGSTDTLPTYNTGNSLGSSLGRIWCKQASKRGCPPLEEQIAAATAAGVSPGMDSGILLMGSNPYASKRGAPKSGQPYWHVGGIDEVSPSEGMYMIDGGRWDWWNILCSHATSIARGRRWIWGSRACRQPGCLFSRDSTGYRVWVGDGRASPRLRHVVGGRDGRWEVGWLWVGGGVDWTPAGVPLAPKLAVLCLQGMLQDGAEEDFEGLVKGGWSFVRSSGLGLGRFQGSVDAPE</sequence>
<evidence type="ECO:0000313" key="1">
    <source>
        <dbReference type="EMBL" id="PWI69368.1"/>
    </source>
</evidence>
<organism evidence="1 2">
    <name type="scientific">Purpureocillium lilacinum</name>
    <name type="common">Paecilomyces lilacinus</name>
    <dbReference type="NCBI Taxonomy" id="33203"/>
    <lineage>
        <taxon>Eukaryota</taxon>
        <taxon>Fungi</taxon>
        <taxon>Dikarya</taxon>
        <taxon>Ascomycota</taxon>
        <taxon>Pezizomycotina</taxon>
        <taxon>Sordariomycetes</taxon>
        <taxon>Hypocreomycetidae</taxon>
        <taxon>Hypocreales</taxon>
        <taxon>Ophiocordycipitaceae</taxon>
        <taxon>Purpureocillium</taxon>
    </lineage>
</organism>
<dbReference type="EMBL" id="LCWV01000012">
    <property type="protein sequence ID" value="PWI69368.1"/>
    <property type="molecule type" value="Genomic_DNA"/>
</dbReference>
<proteinExistence type="predicted"/>
<dbReference type="Proteomes" id="UP000245956">
    <property type="component" value="Unassembled WGS sequence"/>
</dbReference>
<accession>A0A2U3E4D8</accession>
<name>A0A2U3E4D8_PURLI</name>